<keyword evidence="3" id="KW-0378">Hydrolase</keyword>
<reference evidence="3 4" key="1">
    <citation type="submission" date="2014-08" db="EMBL/GenBank/DDBJ databases">
        <authorList>
            <person name="Moulin Lionel"/>
        </authorList>
    </citation>
    <scope>NUCLEOTIDE SEQUENCE [LARGE SCALE GENOMIC DNA]</scope>
</reference>
<feature type="domain" description="Amidohydrolase-related" evidence="2">
    <location>
        <begin position="53"/>
        <end position="315"/>
    </location>
</feature>
<dbReference type="PANTHER" id="PTHR35563:SF2">
    <property type="entry name" value="BARREL METAL-DEPENDENT HYDROLASE, PUTATIVE (AFU_ORTHOLOGUE AFUA_1G16240)-RELATED"/>
    <property type="match status" value="1"/>
</dbReference>
<dbReference type="SUPFAM" id="SSF51556">
    <property type="entry name" value="Metallo-dependent hydrolases"/>
    <property type="match status" value="1"/>
</dbReference>
<dbReference type="InterPro" id="IPR006680">
    <property type="entry name" value="Amidohydro-rel"/>
</dbReference>
<evidence type="ECO:0000313" key="3">
    <source>
        <dbReference type="EMBL" id="CDX35652.1"/>
    </source>
</evidence>
<feature type="signal peptide" evidence="1">
    <location>
        <begin position="1"/>
        <end position="24"/>
    </location>
</feature>
<dbReference type="Gene3D" id="3.20.20.140">
    <property type="entry name" value="Metal-dependent hydrolases"/>
    <property type="match status" value="1"/>
</dbReference>
<proteinExistence type="predicted"/>
<dbReference type="InterPro" id="IPR052358">
    <property type="entry name" value="Aro_Compnd_Degr_Hydrolases"/>
</dbReference>
<protein>
    <submittedName>
        <fullName evidence="3">Putative hydrolase</fullName>
    </submittedName>
</protein>
<accession>A0A090GKL7</accession>
<dbReference type="InterPro" id="IPR032466">
    <property type="entry name" value="Metal_Hydrolase"/>
</dbReference>
<dbReference type="Proteomes" id="UP000046373">
    <property type="component" value="Unassembled WGS sequence"/>
</dbReference>
<feature type="chain" id="PRO_5001856791" evidence="1">
    <location>
        <begin position="25"/>
        <end position="315"/>
    </location>
</feature>
<dbReference type="GO" id="GO:0016787">
    <property type="term" value="F:hydrolase activity"/>
    <property type="evidence" value="ECO:0007669"/>
    <property type="project" value="UniProtKB-KW"/>
</dbReference>
<dbReference type="Pfam" id="PF04909">
    <property type="entry name" value="Amidohydro_2"/>
    <property type="match status" value="1"/>
</dbReference>
<dbReference type="AlphaFoldDB" id="A0A090GKL7"/>
<organism evidence="3 4">
    <name type="scientific">Mesorhizobium plurifarium</name>
    <dbReference type="NCBI Taxonomy" id="69974"/>
    <lineage>
        <taxon>Bacteria</taxon>
        <taxon>Pseudomonadati</taxon>
        <taxon>Pseudomonadota</taxon>
        <taxon>Alphaproteobacteria</taxon>
        <taxon>Hyphomicrobiales</taxon>
        <taxon>Phyllobacteriaceae</taxon>
        <taxon>Mesorhizobium</taxon>
    </lineage>
</organism>
<dbReference type="InterPro" id="IPR006311">
    <property type="entry name" value="TAT_signal"/>
</dbReference>
<evidence type="ECO:0000256" key="1">
    <source>
        <dbReference type="SAM" id="SignalP"/>
    </source>
</evidence>
<evidence type="ECO:0000313" key="4">
    <source>
        <dbReference type="Proteomes" id="UP000046373"/>
    </source>
</evidence>
<name>A0A090GKL7_MESPL</name>
<sequence length="315" mass="33927">MTRVPMTRRQFAVSAAGLATSVLANTGPSRAEGEVPFSAGTEKPSFKVPKNACDSHFHIYNSKFPAAPNASLIPPDASVADYLRLRERLGFERSVIVQPSTYGTDNSCLLEALQQLGSNVRGIAVVDTSVSDDELKRLDGLGVRGIRFNLGRAGATTVDMIAPLSQRVAPLGWHIQVHMKGDDIAKNADLLANLPVTVVFDHLGRLPQPNALAHPAFNVVQDLLSRGKAYTKISSLYQDTLVGPPSYEDVGATAKAYLQAAPDRVLWGSDWPHPSPGKHGMPNDAQMMDVASAWAADEATIQRVFVDNPAKLYGF</sequence>
<evidence type="ECO:0000259" key="2">
    <source>
        <dbReference type="Pfam" id="PF04909"/>
    </source>
</evidence>
<dbReference type="PROSITE" id="PS51318">
    <property type="entry name" value="TAT"/>
    <property type="match status" value="1"/>
</dbReference>
<keyword evidence="1" id="KW-0732">Signal</keyword>
<dbReference type="PANTHER" id="PTHR35563">
    <property type="entry name" value="BARREL METAL-DEPENDENT HYDROLASE, PUTATIVE (AFU_ORTHOLOGUE AFUA_1G16240)-RELATED"/>
    <property type="match status" value="1"/>
</dbReference>
<dbReference type="EMBL" id="CCNB01000012">
    <property type="protein sequence ID" value="CDX35652.1"/>
    <property type="molecule type" value="Genomic_DNA"/>
</dbReference>
<gene>
    <name evidence="3" type="ORF">MPLDJ20_20273</name>
</gene>